<sequence>MAVTSADIKYRLSGGAGNTSAIASLGGAKSSQPASASLFDSVSGAEAVAGDTEYRCIYVHNASTTTAMANAVLWLTANTPSGSTDINVGLGTSAINGTEQTVANENTAPSGVTFTISATKASGLALGNIPPGQHRAVWLRRVVSGGAPAATTDTASIRVECEAG</sequence>
<dbReference type="STRING" id="1164594.SAMN05216204_14025"/>
<protein>
    <submittedName>
        <fullName evidence="1">Uncharacterized protein</fullName>
    </submittedName>
</protein>
<reference evidence="2" key="1">
    <citation type="submission" date="2016-10" db="EMBL/GenBank/DDBJ databases">
        <authorList>
            <person name="Varghese N."/>
            <person name="Submissions S."/>
        </authorList>
    </citation>
    <scope>NUCLEOTIDE SEQUENCE [LARGE SCALE GENOMIC DNA]</scope>
    <source>
        <strain evidence="2">CGMCC 1.12041</strain>
    </source>
</reference>
<gene>
    <name evidence="1" type="ORF">SAMN05216204_14025</name>
</gene>
<accession>A0A1I1VKT8</accession>
<dbReference type="Proteomes" id="UP000198639">
    <property type="component" value="Unassembled WGS sequence"/>
</dbReference>
<evidence type="ECO:0000313" key="2">
    <source>
        <dbReference type="Proteomes" id="UP000198639"/>
    </source>
</evidence>
<dbReference type="OrthoDB" id="9204612at2"/>
<keyword evidence="2" id="KW-1185">Reference proteome</keyword>
<organism evidence="1 2">
    <name type="scientific">Massilia yuzhufengensis</name>
    <dbReference type="NCBI Taxonomy" id="1164594"/>
    <lineage>
        <taxon>Bacteria</taxon>
        <taxon>Pseudomonadati</taxon>
        <taxon>Pseudomonadota</taxon>
        <taxon>Betaproteobacteria</taxon>
        <taxon>Burkholderiales</taxon>
        <taxon>Oxalobacteraceae</taxon>
        <taxon>Telluria group</taxon>
        <taxon>Massilia</taxon>
    </lineage>
</organism>
<evidence type="ECO:0000313" key="1">
    <source>
        <dbReference type="EMBL" id="SFD83616.1"/>
    </source>
</evidence>
<dbReference type="RefSeq" id="WP_091876849.1">
    <property type="nucleotide sequence ID" value="NZ_FOLD01000040.1"/>
</dbReference>
<dbReference type="EMBL" id="FOLD01000040">
    <property type="protein sequence ID" value="SFD83616.1"/>
    <property type="molecule type" value="Genomic_DNA"/>
</dbReference>
<name>A0A1I1VKT8_9BURK</name>
<proteinExistence type="predicted"/>
<dbReference type="AlphaFoldDB" id="A0A1I1VKT8"/>